<organism evidence="1 2">
    <name type="scientific">Ficus carica</name>
    <name type="common">Common fig</name>
    <dbReference type="NCBI Taxonomy" id="3494"/>
    <lineage>
        <taxon>Eukaryota</taxon>
        <taxon>Viridiplantae</taxon>
        <taxon>Streptophyta</taxon>
        <taxon>Embryophyta</taxon>
        <taxon>Tracheophyta</taxon>
        <taxon>Spermatophyta</taxon>
        <taxon>Magnoliopsida</taxon>
        <taxon>eudicotyledons</taxon>
        <taxon>Gunneridae</taxon>
        <taxon>Pentapetalae</taxon>
        <taxon>rosids</taxon>
        <taxon>fabids</taxon>
        <taxon>Rosales</taxon>
        <taxon>Moraceae</taxon>
        <taxon>Ficeae</taxon>
        <taxon>Ficus</taxon>
    </lineage>
</organism>
<evidence type="ECO:0000313" key="1">
    <source>
        <dbReference type="EMBL" id="GMN45804.1"/>
    </source>
</evidence>
<comment type="caution">
    <text evidence="1">The sequence shown here is derived from an EMBL/GenBank/DDBJ whole genome shotgun (WGS) entry which is preliminary data.</text>
</comment>
<dbReference type="Proteomes" id="UP001187192">
    <property type="component" value="Unassembled WGS sequence"/>
</dbReference>
<proteinExistence type="predicted"/>
<protein>
    <submittedName>
        <fullName evidence="1">Uncharacterized protein</fullName>
    </submittedName>
</protein>
<keyword evidence="2" id="KW-1185">Reference proteome</keyword>
<dbReference type="AlphaFoldDB" id="A0AA88DIJ9"/>
<sequence>MEDILEIQVVEYGTFCALLEGRGCSAQGFGVLGDSFGLVCSPVEVVKFNIDTAYGERHVALATVAL</sequence>
<name>A0AA88DIJ9_FICCA</name>
<gene>
    <name evidence="1" type="ORF">TIFTF001_015004</name>
</gene>
<evidence type="ECO:0000313" key="2">
    <source>
        <dbReference type="Proteomes" id="UP001187192"/>
    </source>
</evidence>
<accession>A0AA88DIJ9</accession>
<dbReference type="EMBL" id="BTGU01000021">
    <property type="protein sequence ID" value="GMN45804.1"/>
    <property type="molecule type" value="Genomic_DNA"/>
</dbReference>
<reference evidence="1" key="1">
    <citation type="submission" date="2023-07" db="EMBL/GenBank/DDBJ databases">
        <title>draft genome sequence of fig (Ficus carica).</title>
        <authorList>
            <person name="Takahashi T."/>
            <person name="Nishimura K."/>
        </authorList>
    </citation>
    <scope>NUCLEOTIDE SEQUENCE</scope>
</reference>